<dbReference type="EMBL" id="JAOYFB010000037">
    <property type="protein sequence ID" value="KAK4022024.1"/>
    <property type="molecule type" value="Genomic_DNA"/>
</dbReference>
<name>A0ABR0AA60_9CRUS</name>
<sequence>MWARRRSYRCCAPAEFVVDGRWGFTRCRYGEWDVPSKHHLTVHKGKEEEKGEGEKSGPLSAININLLV</sequence>
<protein>
    <submittedName>
        <fullName evidence="1">Uncharacterized protein</fullName>
    </submittedName>
</protein>
<gene>
    <name evidence="1" type="ORF">OUZ56_007511</name>
</gene>
<dbReference type="Proteomes" id="UP001234178">
    <property type="component" value="Unassembled WGS sequence"/>
</dbReference>
<comment type="caution">
    <text evidence="1">The sequence shown here is derived from an EMBL/GenBank/DDBJ whole genome shotgun (WGS) entry which is preliminary data.</text>
</comment>
<keyword evidence="2" id="KW-1185">Reference proteome</keyword>
<evidence type="ECO:0000313" key="1">
    <source>
        <dbReference type="EMBL" id="KAK4022024.1"/>
    </source>
</evidence>
<organism evidence="1 2">
    <name type="scientific">Daphnia magna</name>
    <dbReference type="NCBI Taxonomy" id="35525"/>
    <lineage>
        <taxon>Eukaryota</taxon>
        <taxon>Metazoa</taxon>
        <taxon>Ecdysozoa</taxon>
        <taxon>Arthropoda</taxon>
        <taxon>Crustacea</taxon>
        <taxon>Branchiopoda</taxon>
        <taxon>Diplostraca</taxon>
        <taxon>Cladocera</taxon>
        <taxon>Anomopoda</taxon>
        <taxon>Daphniidae</taxon>
        <taxon>Daphnia</taxon>
    </lineage>
</organism>
<reference evidence="1 2" key="1">
    <citation type="journal article" date="2023" name="Nucleic Acids Res.">
        <title>The hologenome of Daphnia magna reveals possible DNA methylation and microbiome-mediated evolution of the host genome.</title>
        <authorList>
            <person name="Chaturvedi A."/>
            <person name="Li X."/>
            <person name="Dhandapani V."/>
            <person name="Marshall H."/>
            <person name="Kissane S."/>
            <person name="Cuenca-Cambronero M."/>
            <person name="Asole G."/>
            <person name="Calvet F."/>
            <person name="Ruiz-Romero M."/>
            <person name="Marangio P."/>
            <person name="Guigo R."/>
            <person name="Rago D."/>
            <person name="Mirbahai L."/>
            <person name="Eastwood N."/>
            <person name="Colbourne J.K."/>
            <person name="Zhou J."/>
            <person name="Mallon E."/>
            <person name="Orsini L."/>
        </authorList>
    </citation>
    <scope>NUCLEOTIDE SEQUENCE [LARGE SCALE GENOMIC DNA]</scope>
    <source>
        <strain evidence="1">LRV0_1</strain>
    </source>
</reference>
<evidence type="ECO:0000313" key="2">
    <source>
        <dbReference type="Proteomes" id="UP001234178"/>
    </source>
</evidence>
<accession>A0ABR0AA60</accession>
<proteinExistence type="predicted"/>